<sequence length="77" mass="8147">MWDKAVAKAKLDPAPTPHDLRHTCASWLLAAGVPILTVSRQLGHELVKMTGDIYGDVDRASHAAAAEVMGRLLSGGT</sequence>
<dbReference type="InterPro" id="IPR013762">
    <property type="entry name" value="Integrase-like_cat_sf"/>
</dbReference>
<organism evidence="3 4">
    <name type="scientific">Mycobacterium ostraviense</name>
    <dbReference type="NCBI Taxonomy" id="2738409"/>
    <lineage>
        <taxon>Bacteria</taxon>
        <taxon>Bacillati</taxon>
        <taxon>Actinomycetota</taxon>
        <taxon>Actinomycetes</taxon>
        <taxon>Mycobacteriales</taxon>
        <taxon>Mycobacteriaceae</taxon>
        <taxon>Mycobacterium</taxon>
    </lineage>
</organism>
<keyword evidence="4" id="KW-1185">Reference proteome</keyword>
<evidence type="ECO:0000313" key="4">
    <source>
        <dbReference type="Proteomes" id="UP000077342"/>
    </source>
</evidence>
<dbReference type="Gene3D" id="1.10.443.10">
    <property type="entry name" value="Intergrase catalytic core"/>
    <property type="match status" value="1"/>
</dbReference>
<protein>
    <recommendedName>
        <fullName evidence="2">Tyr recombinase domain-containing protein</fullName>
    </recommendedName>
</protein>
<comment type="caution">
    <text evidence="3">The sequence shown here is derived from an EMBL/GenBank/DDBJ whole genome shotgun (WGS) entry which is preliminary data.</text>
</comment>
<dbReference type="InterPro" id="IPR011010">
    <property type="entry name" value="DNA_brk_join_enz"/>
</dbReference>
<name>A0A164AJV9_9MYCO</name>
<dbReference type="GO" id="GO:0015074">
    <property type="term" value="P:DNA integration"/>
    <property type="evidence" value="ECO:0007669"/>
    <property type="project" value="InterPro"/>
</dbReference>
<dbReference type="GO" id="GO:0006310">
    <property type="term" value="P:DNA recombination"/>
    <property type="evidence" value="ECO:0007669"/>
    <property type="project" value="UniProtKB-KW"/>
</dbReference>
<proteinExistence type="predicted"/>
<dbReference type="SUPFAM" id="SSF56349">
    <property type="entry name" value="DNA breaking-rejoining enzymes"/>
    <property type="match status" value="1"/>
</dbReference>
<gene>
    <name evidence="3" type="ORF">A4G28_08275</name>
</gene>
<dbReference type="InterPro" id="IPR002104">
    <property type="entry name" value="Integrase_catalytic"/>
</dbReference>
<dbReference type="AlphaFoldDB" id="A0A164AJV9"/>
<evidence type="ECO:0000313" key="3">
    <source>
        <dbReference type="EMBL" id="KZS62556.1"/>
    </source>
</evidence>
<reference evidence="4" key="1">
    <citation type="submission" date="2016-04" db="EMBL/GenBank/DDBJ databases">
        <authorList>
            <person name="Strapagiel D."/>
            <person name="Borowka P."/>
            <person name="Marciniak B."/>
            <person name="Bakula Z."/>
            <person name="Van Ingen J."/>
            <person name="Safianowska A."/>
            <person name="Dziadek J."/>
            <person name="Jagielski T."/>
        </authorList>
    </citation>
    <scope>NUCLEOTIDE SEQUENCE [LARGE SCALE GENOMIC DNA]</scope>
    <source>
        <strain evidence="4">1010001458</strain>
    </source>
</reference>
<feature type="domain" description="Tyr recombinase" evidence="2">
    <location>
        <begin position="1"/>
        <end position="67"/>
    </location>
</feature>
<dbReference type="Proteomes" id="UP000077342">
    <property type="component" value="Unassembled WGS sequence"/>
</dbReference>
<dbReference type="EMBL" id="LWCI01000105">
    <property type="protein sequence ID" value="KZS62556.1"/>
    <property type="molecule type" value="Genomic_DNA"/>
</dbReference>
<dbReference type="GO" id="GO:0003677">
    <property type="term" value="F:DNA binding"/>
    <property type="evidence" value="ECO:0007669"/>
    <property type="project" value="InterPro"/>
</dbReference>
<evidence type="ECO:0000256" key="1">
    <source>
        <dbReference type="ARBA" id="ARBA00023172"/>
    </source>
</evidence>
<accession>A0A164AJV9</accession>
<keyword evidence="1" id="KW-0233">DNA recombination</keyword>
<dbReference type="Pfam" id="PF00589">
    <property type="entry name" value="Phage_integrase"/>
    <property type="match status" value="1"/>
</dbReference>
<dbReference type="PROSITE" id="PS51898">
    <property type="entry name" value="TYR_RECOMBINASE"/>
    <property type="match status" value="1"/>
</dbReference>
<evidence type="ECO:0000259" key="2">
    <source>
        <dbReference type="PROSITE" id="PS51898"/>
    </source>
</evidence>